<dbReference type="Pfam" id="PF13409">
    <property type="entry name" value="GST_N_2"/>
    <property type="match status" value="1"/>
</dbReference>
<organism evidence="3 4">
    <name type="scientific">Oleoguttula mirabilis</name>
    <dbReference type="NCBI Taxonomy" id="1507867"/>
    <lineage>
        <taxon>Eukaryota</taxon>
        <taxon>Fungi</taxon>
        <taxon>Dikarya</taxon>
        <taxon>Ascomycota</taxon>
        <taxon>Pezizomycotina</taxon>
        <taxon>Dothideomycetes</taxon>
        <taxon>Dothideomycetidae</taxon>
        <taxon>Mycosphaerellales</taxon>
        <taxon>Teratosphaeriaceae</taxon>
        <taxon>Oleoguttula</taxon>
    </lineage>
</organism>
<evidence type="ECO:0000313" key="4">
    <source>
        <dbReference type="Proteomes" id="UP001324427"/>
    </source>
</evidence>
<dbReference type="EMBL" id="JAVFHQ010000051">
    <property type="protein sequence ID" value="KAK4541562.1"/>
    <property type="molecule type" value="Genomic_DNA"/>
</dbReference>
<evidence type="ECO:0000259" key="1">
    <source>
        <dbReference type="Pfam" id="PF13409"/>
    </source>
</evidence>
<keyword evidence="4" id="KW-1185">Reference proteome</keyword>
<dbReference type="GO" id="GO:0005737">
    <property type="term" value="C:cytoplasm"/>
    <property type="evidence" value="ECO:0007669"/>
    <property type="project" value="TreeGrafter"/>
</dbReference>
<dbReference type="InterPro" id="IPR036249">
    <property type="entry name" value="Thioredoxin-like_sf"/>
</dbReference>
<gene>
    <name evidence="3" type="ORF">LTR36_007859</name>
</gene>
<dbReference type="Gene3D" id="3.40.30.10">
    <property type="entry name" value="Glutaredoxin"/>
    <property type="match status" value="1"/>
</dbReference>
<protein>
    <recommendedName>
        <fullName evidence="5">GST N-terminal domain-containing protein</fullName>
    </recommendedName>
</protein>
<feature type="domain" description="Glutathione S-transferase UstS-like C-terminal" evidence="2">
    <location>
        <begin position="118"/>
        <end position="241"/>
    </location>
</feature>
<dbReference type="PANTHER" id="PTHR43968:SF6">
    <property type="entry name" value="GLUTATHIONE S-TRANSFERASE OMEGA"/>
    <property type="match status" value="1"/>
</dbReference>
<evidence type="ECO:0008006" key="5">
    <source>
        <dbReference type="Google" id="ProtNLM"/>
    </source>
</evidence>
<evidence type="ECO:0000313" key="3">
    <source>
        <dbReference type="EMBL" id="KAK4541562.1"/>
    </source>
</evidence>
<proteinExistence type="predicted"/>
<dbReference type="Pfam" id="PF22041">
    <property type="entry name" value="GST_C_7"/>
    <property type="match status" value="1"/>
</dbReference>
<dbReference type="InterPro" id="IPR004045">
    <property type="entry name" value="Glutathione_S-Trfase_N"/>
</dbReference>
<dbReference type="SUPFAM" id="SSF47616">
    <property type="entry name" value="GST C-terminal domain-like"/>
    <property type="match status" value="1"/>
</dbReference>
<evidence type="ECO:0000259" key="2">
    <source>
        <dbReference type="Pfam" id="PF22041"/>
    </source>
</evidence>
<accession>A0AAV9J8Y3</accession>
<dbReference type="InterPro" id="IPR054416">
    <property type="entry name" value="GST_UstS-like_C"/>
</dbReference>
<sequence length="246" mass="27586">MSNNDELILYDLARRGHCTSWSFNPWKTRLVLNYKSIPYRTEWLDHQTIAPTLTGLGVPPNTSSQGGSEYTVPTVRFKDGTYLRDSAAIAEKLEAMFPDQPLLFDPETQLKAEQAIGKVAGPLVPVFVPRIAQDVITETSVPSFREPRLKVFGMTLEELESVRGGEQAWKAAETGTQELKAVLTEHKRSEGPFILGSEVSYADFIVVAFFESLRRIGSDVGERVLGFDESFRRLHEACGEWMEKDA</sequence>
<dbReference type="InterPro" id="IPR036282">
    <property type="entry name" value="Glutathione-S-Trfase_C_sf"/>
</dbReference>
<dbReference type="AlphaFoldDB" id="A0AAV9J8Y3"/>
<dbReference type="SUPFAM" id="SSF52833">
    <property type="entry name" value="Thioredoxin-like"/>
    <property type="match status" value="1"/>
</dbReference>
<reference evidence="3 4" key="1">
    <citation type="submission" date="2021-11" db="EMBL/GenBank/DDBJ databases">
        <title>Black yeast isolated from Biological Soil Crust.</title>
        <authorList>
            <person name="Kurbessoian T."/>
        </authorList>
    </citation>
    <scope>NUCLEOTIDE SEQUENCE [LARGE SCALE GENOMIC DNA]</scope>
    <source>
        <strain evidence="3 4">CCFEE 5522</strain>
    </source>
</reference>
<feature type="domain" description="GST N-terminal" evidence="1">
    <location>
        <begin position="22"/>
        <end position="95"/>
    </location>
</feature>
<dbReference type="Proteomes" id="UP001324427">
    <property type="component" value="Unassembled WGS sequence"/>
</dbReference>
<dbReference type="InterPro" id="IPR050983">
    <property type="entry name" value="GST_Omega/HSP26"/>
</dbReference>
<comment type="caution">
    <text evidence="3">The sequence shown here is derived from an EMBL/GenBank/DDBJ whole genome shotgun (WGS) entry which is preliminary data.</text>
</comment>
<dbReference type="Gene3D" id="1.20.1050.10">
    <property type="match status" value="1"/>
</dbReference>
<name>A0AAV9J8Y3_9PEZI</name>
<dbReference type="PANTHER" id="PTHR43968">
    <property type="match status" value="1"/>
</dbReference>